<sequence length="239" mass="26175">MPRVLDQTWQLLDDFADAVQMLDEHGEQETQVMDLVCDLTRKVVGADHAAVTTRRGTRCTVVAATSDVPEALHAIQLEEHEGPTLDAIHDHDTLRSGDLSRDRRWRRFGPRAADEVGTHSALAHVLPLGTKETGALTVYAARRDAFTGDHASQLAIFGANVASTLRALSTQNELVNFRAALRTSRRIGVSLGILMTTRQVLLDEAWELLAKESQNRNIKVSVLAENVIATGGFDPPPDN</sequence>
<dbReference type="PIRSF" id="PIRSF036625">
    <property type="entry name" value="GAF_ANTAR"/>
    <property type="match status" value="1"/>
</dbReference>
<dbReference type="InterPro" id="IPR003018">
    <property type="entry name" value="GAF"/>
</dbReference>
<dbReference type="GO" id="GO:0003723">
    <property type="term" value="F:RNA binding"/>
    <property type="evidence" value="ECO:0007669"/>
    <property type="project" value="InterPro"/>
</dbReference>
<dbReference type="Gene3D" id="3.30.450.40">
    <property type="match status" value="1"/>
</dbReference>
<keyword evidence="5" id="KW-1185">Reference proteome</keyword>
<name>A0A849HBU0_9MICO</name>
<dbReference type="Pfam" id="PF13185">
    <property type="entry name" value="GAF_2"/>
    <property type="match status" value="1"/>
</dbReference>
<evidence type="ECO:0000313" key="4">
    <source>
        <dbReference type="EMBL" id="NNM45405.1"/>
    </source>
</evidence>
<dbReference type="SMART" id="SM01012">
    <property type="entry name" value="ANTAR"/>
    <property type="match status" value="1"/>
</dbReference>
<dbReference type="InterPro" id="IPR012074">
    <property type="entry name" value="GAF_ANTAR"/>
</dbReference>
<comment type="caution">
    <text evidence="4">The sequence shown here is derived from an EMBL/GenBank/DDBJ whole genome shotgun (WGS) entry which is preliminary data.</text>
</comment>
<gene>
    <name evidence="4" type="ORF">HJG52_05220</name>
</gene>
<dbReference type="InterPro" id="IPR005561">
    <property type="entry name" value="ANTAR"/>
</dbReference>
<evidence type="ECO:0000259" key="3">
    <source>
        <dbReference type="PROSITE" id="PS50921"/>
    </source>
</evidence>
<organism evidence="4 5">
    <name type="scientific">Knoellia koreensis</name>
    <dbReference type="NCBI Taxonomy" id="2730921"/>
    <lineage>
        <taxon>Bacteria</taxon>
        <taxon>Bacillati</taxon>
        <taxon>Actinomycetota</taxon>
        <taxon>Actinomycetes</taxon>
        <taxon>Micrococcales</taxon>
        <taxon>Intrasporangiaceae</taxon>
        <taxon>Knoellia</taxon>
    </lineage>
</organism>
<keyword evidence="2" id="KW-0804">Transcription</keyword>
<accession>A0A849HBU0</accession>
<proteinExistence type="predicted"/>
<protein>
    <submittedName>
        <fullName evidence="4">GAF and ANTAR domain-containing protein</fullName>
    </submittedName>
</protein>
<dbReference type="Pfam" id="PF03861">
    <property type="entry name" value="ANTAR"/>
    <property type="match status" value="1"/>
</dbReference>
<keyword evidence="1" id="KW-0805">Transcription regulation</keyword>
<evidence type="ECO:0000256" key="2">
    <source>
        <dbReference type="ARBA" id="ARBA00023163"/>
    </source>
</evidence>
<dbReference type="RefSeq" id="WP_171242432.1">
    <property type="nucleotide sequence ID" value="NZ_JABEPQ010000001.1"/>
</dbReference>
<dbReference type="Proteomes" id="UP000588586">
    <property type="component" value="Unassembled WGS sequence"/>
</dbReference>
<reference evidence="4 5" key="1">
    <citation type="submission" date="2020-04" db="EMBL/GenBank/DDBJ databases">
        <title>Knoellia sp. isolate from air conditioner.</title>
        <authorList>
            <person name="Chea S."/>
            <person name="Kim D.-U."/>
        </authorList>
    </citation>
    <scope>NUCLEOTIDE SEQUENCE [LARGE SCALE GENOMIC DNA]</scope>
    <source>
        <strain evidence="4 5">DB2414S</strain>
    </source>
</reference>
<dbReference type="Gene3D" id="1.10.10.10">
    <property type="entry name" value="Winged helix-like DNA-binding domain superfamily/Winged helix DNA-binding domain"/>
    <property type="match status" value="1"/>
</dbReference>
<dbReference type="EMBL" id="JABEPQ010000001">
    <property type="protein sequence ID" value="NNM45405.1"/>
    <property type="molecule type" value="Genomic_DNA"/>
</dbReference>
<evidence type="ECO:0000256" key="1">
    <source>
        <dbReference type="ARBA" id="ARBA00023015"/>
    </source>
</evidence>
<dbReference type="PROSITE" id="PS50921">
    <property type="entry name" value="ANTAR"/>
    <property type="match status" value="1"/>
</dbReference>
<evidence type="ECO:0000313" key="5">
    <source>
        <dbReference type="Proteomes" id="UP000588586"/>
    </source>
</evidence>
<dbReference type="AlphaFoldDB" id="A0A849HBU0"/>
<feature type="domain" description="ANTAR" evidence="3">
    <location>
        <begin position="167"/>
        <end position="228"/>
    </location>
</feature>
<dbReference type="InterPro" id="IPR029016">
    <property type="entry name" value="GAF-like_dom_sf"/>
</dbReference>
<dbReference type="SUPFAM" id="SSF55781">
    <property type="entry name" value="GAF domain-like"/>
    <property type="match status" value="1"/>
</dbReference>
<dbReference type="InterPro" id="IPR036388">
    <property type="entry name" value="WH-like_DNA-bd_sf"/>
</dbReference>